<sequence>MRIKPWAAVAAAVPLAAGCVSGPPAVRASQARPPAASGASGASGATGGSSGVSGALAAKPPQVPAGTTAAWVVFDRQAGGGGRIVATRNAHRAFRSASVVKILLAVDYLESRTTVPPADARLLKIMLRSSDDDAASTLWDRAGKGAVITRMARRLGLSDTAPPPASKPGFWGYTSLSAYDVVRVYRYLLDRAAPRVRDTILGHLRAATPCGTDGFDQYFGIPRALPRPWAVKQGWSGFGEVPPVRCRPGSASPGVVSAGSAPAGAVPAGSAPAGAVSTGTAATGARGASISAVALRARGSGVPDLGRPVLHTTGLAGKDDRYVLAVLTAHPAGGTWSASVRRITTLTAELYRGLR</sequence>
<dbReference type="RefSeq" id="WP_253779692.1">
    <property type="nucleotide sequence ID" value="NZ_BAAAVE010000034.1"/>
</dbReference>
<name>A0ABT1KEC0_9ACTN</name>
<dbReference type="Proteomes" id="UP001320766">
    <property type="component" value="Unassembled WGS sequence"/>
</dbReference>
<accession>A0ABT1KEC0</accession>
<evidence type="ECO:0000313" key="2">
    <source>
        <dbReference type="EMBL" id="MCP2352370.1"/>
    </source>
</evidence>
<feature type="compositionally biased region" description="Low complexity" evidence="1">
    <location>
        <begin position="24"/>
        <end position="43"/>
    </location>
</feature>
<dbReference type="SUPFAM" id="SSF56601">
    <property type="entry name" value="beta-lactamase/transpeptidase-like"/>
    <property type="match status" value="1"/>
</dbReference>
<feature type="region of interest" description="Disordered" evidence="1">
    <location>
        <begin position="24"/>
        <end position="44"/>
    </location>
</feature>
<dbReference type="InterPro" id="IPR012338">
    <property type="entry name" value="Beta-lactam/transpept-like"/>
</dbReference>
<proteinExistence type="predicted"/>
<organism evidence="2 3">
    <name type="scientific">Nonomuraea roseoviolacea subsp. carminata</name>
    <dbReference type="NCBI Taxonomy" id="160689"/>
    <lineage>
        <taxon>Bacteria</taxon>
        <taxon>Bacillati</taxon>
        <taxon>Actinomycetota</taxon>
        <taxon>Actinomycetes</taxon>
        <taxon>Streptosporangiales</taxon>
        <taxon>Streptosporangiaceae</taxon>
        <taxon>Nonomuraea</taxon>
    </lineage>
</organism>
<protein>
    <recommendedName>
        <fullName evidence="4">Serine hydrolase</fullName>
    </recommendedName>
</protein>
<comment type="caution">
    <text evidence="2">The sequence shown here is derived from an EMBL/GenBank/DDBJ whole genome shotgun (WGS) entry which is preliminary data.</text>
</comment>
<reference evidence="2 3" key="1">
    <citation type="submission" date="2022-06" db="EMBL/GenBank/DDBJ databases">
        <title>Sequencing the genomes of 1000 actinobacteria strains.</title>
        <authorList>
            <person name="Klenk H.-P."/>
        </authorList>
    </citation>
    <scope>NUCLEOTIDE SEQUENCE [LARGE SCALE GENOMIC DNA]</scope>
    <source>
        <strain evidence="2 3">DSM 44170</strain>
    </source>
</reference>
<keyword evidence="3" id="KW-1185">Reference proteome</keyword>
<dbReference type="PROSITE" id="PS51257">
    <property type="entry name" value="PROKAR_LIPOPROTEIN"/>
    <property type="match status" value="1"/>
</dbReference>
<evidence type="ECO:0008006" key="4">
    <source>
        <dbReference type="Google" id="ProtNLM"/>
    </source>
</evidence>
<evidence type="ECO:0000256" key="1">
    <source>
        <dbReference type="SAM" id="MobiDB-lite"/>
    </source>
</evidence>
<dbReference type="Gene3D" id="3.40.710.10">
    <property type="entry name" value="DD-peptidase/beta-lactamase superfamily"/>
    <property type="match status" value="1"/>
</dbReference>
<gene>
    <name evidence="2" type="ORF">HD595_008492</name>
</gene>
<dbReference type="EMBL" id="JAMZEC010000001">
    <property type="protein sequence ID" value="MCP2352370.1"/>
    <property type="molecule type" value="Genomic_DNA"/>
</dbReference>
<evidence type="ECO:0000313" key="3">
    <source>
        <dbReference type="Proteomes" id="UP001320766"/>
    </source>
</evidence>